<dbReference type="Pfam" id="PF13377">
    <property type="entry name" value="Peripla_BP_3"/>
    <property type="match status" value="1"/>
</dbReference>
<dbReference type="InterPro" id="IPR010982">
    <property type="entry name" value="Lambda_DNA-bd_dom_sf"/>
</dbReference>
<reference evidence="7 8" key="1">
    <citation type="submission" date="2023-03" db="EMBL/GenBank/DDBJ databases">
        <title>Bacillus Genome Sequencing.</title>
        <authorList>
            <person name="Dunlap C."/>
        </authorList>
    </citation>
    <scope>NUCLEOTIDE SEQUENCE [LARGE SCALE GENOMIC DNA]</scope>
    <source>
        <strain evidence="7 8">B-14544</strain>
    </source>
</reference>
<dbReference type="InterPro" id="IPR000843">
    <property type="entry name" value="HTH_LacI"/>
</dbReference>
<keyword evidence="4" id="KW-0804">Transcription</keyword>
<dbReference type="SUPFAM" id="SSF53822">
    <property type="entry name" value="Periplasmic binding protein-like I"/>
    <property type="match status" value="1"/>
</dbReference>
<dbReference type="InterPro" id="IPR028082">
    <property type="entry name" value="Peripla_BP_I"/>
</dbReference>
<dbReference type="Proteomes" id="UP001330749">
    <property type="component" value="Unassembled WGS sequence"/>
</dbReference>
<name>A0ABU6N7N2_9BACI</name>
<feature type="domain" description="HTH lacI-type" evidence="5">
    <location>
        <begin position="2"/>
        <end position="56"/>
    </location>
</feature>
<evidence type="ECO:0000313" key="7">
    <source>
        <dbReference type="EMBL" id="MED3562024.1"/>
    </source>
</evidence>
<evidence type="ECO:0000256" key="1">
    <source>
        <dbReference type="ARBA" id="ARBA00022491"/>
    </source>
</evidence>
<evidence type="ECO:0000259" key="6">
    <source>
        <dbReference type="PROSITE" id="PS50943"/>
    </source>
</evidence>
<dbReference type="CDD" id="cd06291">
    <property type="entry name" value="PBP1_Qymf-like"/>
    <property type="match status" value="1"/>
</dbReference>
<dbReference type="PROSITE" id="PS00356">
    <property type="entry name" value="HTH_LACI_1"/>
    <property type="match status" value="1"/>
</dbReference>
<keyword evidence="2" id="KW-0805">Transcription regulation</keyword>
<evidence type="ECO:0000256" key="3">
    <source>
        <dbReference type="ARBA" id="ARBA00023125"/>
    </source>
</evidence>
<dbReference type="InterPro" id="IPR001387">
    <property type="entry name" value="Cro/C1-type_HTH"/>
</dbReference>
<proteinExistence type="predicted"/>
<evidence type="ECO:0000256" key="2">
    <source>
        <dbReference type="ARBA" id="ARBA00023015"/>
    </source>
</evidence>
<dbReference type="SUPFAM" id="SSF47413">
    <property type="entry name" value="lambda repressor-like DNA-binding domains"/>
    <property type="match status" value="1"/>
</dbReference>
<dbReference type="EMBL" id="JARMQG010000065">
    <property type="protein sequence ID" value="MED3562024.1"/>
    <property type="molecule type" value="Genomic_DNA"/>
</dbReference>
<dbReference type="Gene3D" id="3.40.50.2300">
    <property type="match status" value="2"/>
</dbReference>
<dbReference type="PANTHER" id="PTHR30146:SF95">
    <property type="entry name" value="RIBOSE OPERON REPRESSOR"/>
    <property type="match status" value="1"/>
</dbReference>
<dbReference type="RefSeq" id="WP_327966935.1">
    <property type="nucleotide sequence ID" value="NZ_JARMQG010000065.1"/>
</dbReference>
<accession>A0ABU6N7N2</accession>
<dbReference type="InterPro" id="IPR046335">
    <property type="entry name" value="LacI/GalR-like_sensor"/>
</dbReference>
<evidence type="ECO:0000256" key="4">
    <source>
        <dbReference type="ARBA" id="ARBA00023163"/>
    </source>
</evidence>
<dbReference type="PANTHER" id="PTHR30146">
    <property type="entry name" value="LACI-RELATED TRANSCRIPTIONAL REPRESSOR"/>
    <property type="match status" value="1"/>
</dbReference>
<keyword evidence="8" id="KW-1185">Reference proteome</keyword>
<organism evidence="7 8">
    <name type="scientific">Bacillus xiapuensis</name>
    <dbReference type="NCBI Taxonomy" id="2014075"/>
    <lineage>
        <taxon>Bacteria</taxon>
        <taxon>Bacillati</taxon>
        <taxon>Bacillota</taxon>
        <taxon>Bacilli</taxon>
        <taxon>Bacillales</taxon>
        <taxon>Bacillaceae</taxon>
        <taxon>Bacillus</taxon>
    </lineage>
</organism>
<protein>
    <submittedName>
        <fullName evidence="7">LacI family DNA-binding transcriptional regulator</fullName>
    </submittedName>
</protein>
<dbReference type="PROSITE" id="PS50943">
    <property type="entry name" value="HTH_CROC1"/>
    <property type="match status" value="1"/>
</dbReference>
<keyword evidence="1" id="KW-0678">Repressor</keyword>
<dbReference type="CDD" id="cd01392">
    <property type="entry name" value="HTH_LacI"/>
    <property type="match status" value="1"/>
</dbReference>
<comment type="caution">
    <text evidence="7">The sequence shown here is derived from an EMBL/GenBank/DDBJ whole genome shotgun (WGS) entry which is preliminary data.</text>
</comment>
<keyword evidence="3 7" id="KW-0238">DNA-binding</keyword>
<gene>
    <name evidence="7" type="ORF">P4447_05820</name>
</gene>
<dbReference type="Gene3D" id="1.10.260.40">
    <property type="entry name" value="lambda repressor-like DNA-binding domains"/>
    <property type="match status" value="1"/>
</dbReference>
<sequence length="329" mass="36949">MVKITDVAAKAGVSVQTVSRVLNNRGYISQATREKVHQAIDELNYQPNELARSLHRGKSNLIGLIVPKISHPFFCELAYYLERYAYQKGYKLLLCNSNRDKSKESKYLEMLKKNRVDGIIMGSHVLDVEHYLNLNLPIISLDRILAENIPFVSSDNVKGGKIASQLLIHKHCRKLAYIYGGIGGPPHNALLASGRFQGFKQVIEDNRIEYTTLLLDETDSGMEFNLNKIIGFLKEYPEVDGVFASSDVIAAWVIQACHHLKKAIPEEIKVIGYDDVGLASLVSPRLTTISQPIQKMSELTIELLTKQIDGEEVPLKNYLPVTIIERDTT</sequence>
<dbReference type="Pfam" id="PF00356">
    <property type="entry name" value="LacI"/>
    <property type="match status" value="1"/>
</dbReference>
<dbReference type="SMART" id="SM00354">
    <property type="entry name" value="HTH_LACI"/>
    <property type="match status" value="1"/>
</dbReference>
<feature type="domain" description="HTH cro/C1-type" evidence="6">
    <location>
        <begin position="5"/>
        <end position="50"/>
    </location>
</feature>
<evidence type="ECO:0000259" key="5">
    <source>
        <dbReference type="PROSITE" id="PS50932"/>
    </source>
</evidence>
<evidence type="ECO:0000313" key="8">
    <source>
        <dbReference type="Proteomes" id="UP001330749"/>
    </source>
</evidence>
<dbReference type="PROSITE" id="PS50932">
    <property type="entry name" value="HTH_LACI_2"/>
    <property type="match status" value="1"/>
</dbReference>
<dbReference type="GO" id="GO:0003677">
    <property type="term" value="F:DNA binding"/>
    <property type="evidence" value="ECO:0007669"/>
    <property type="project" value="UniProtKB-KW"/>
</dbReference>